<keyword evidence="1" id="KW-0472">Membrane</keyword>
<dbReference type="STRING" id="670052.PA27867_3007"/>
<dbReference type="RefSeq" id="WP_066597722.1">
    <property type="nucleotide sequence ID" value="NZ_CP016282.1"/>
</dbReference>
<feature type="transmembrane region" description="Helical" evidence="1">
    <location>
        <begin position="124"/>
        <end position="144"/>
    </location>
</feature>
<keyword evidence="1" id="KW-1133">Transmembrane helix</keyword>
<feature type="transmembrane region" description="Helical" evidence="1">
    <location>
        <begin position="79"/>
        <end position="104"/>
    </location>
</feature>
<organism evidence="2 3">
    <name type="scientific">Cryobacterium arcticum</name>
    <dbReference type="NCBI Taxonomy" id="670052"/>
    <lineage>
        <taxon>Bacteria</taxon>
        <taxon>Bacillati</taxon>
        <taxon>Actinomycetota</taxon>
        <taxon>Actinomycetes</taxon>
        <taxon>Micrococcales</taxon>
        <taxon>Microbacteriaceae</taxon>
        <taxon>Cryobacterium</taxon>
    </lineage>
</organism>
<keyword evidence="3" id="KW-1185">Reference proteome</keyword>
<gene>
    <name evidence="2" type="ORF">PA27867_3007</name>
</gene>
<proteinExistence type="predicted"/>
<evidence type="ECO:0000313" key="3">
    <source>
        <dbReference type="Proteomes" id="UP000092582"/>
    </source>
</evidence>
<dbReference type="KEGG" id="cart:PA27867_3007"/>
<dbReference type="OrthoDB" id="5124736at2"/>
<protein>
    <submittedName>
        <fullName evidence="2">Uncharacterized protein</fullName>
    </submittedName>
</protein>
<name>A0A1B1BNL9_9MICO</name>
<accession>A0A1B1BNL9</accession>
<feature type="transmembrane region" description="Helical" evidence="1">
    <location>
        <begin position="7"/>
        <end position="32"/>
    </location>
</feature>
<dbReference type="AlphaFoldDB" id="A0A1B1BNL9"/>
<feature type="transmembrane region" description="Helical" evidence="1">
    <location>
        <begin position="44"/>
        <end position="67"/>
    </location>
</feature>
<reference evidence="2 3" key="1">
    <citation type="submission" date="2016-06" db="EMBL/GenBank/DDBJ databases">
        <title>Genome sequencing of Cryobacterium arcticum PAMC 27867.</title>
        <authorList>
            <person name="Lee J."/>
            <person name="Kim O.-S."/>
        </authorList>
    </citation>
    <scope>NUCLEOTIDE SEQUENCE [LARGE SCALE GENOMIC DNA]</scope>
    <source>
        <strain evidence="2 3">PAMC 27867</strain>
    </source>
</reference>
<evidence type="ECO:0000313" key="2">
    <source>
        <dbReference type="EMBL" id="ANP73943.1"/>
    </source>
</evidence>
<keyword evidence="1" id="KW-0812">Transmembrane</keyword>
<sequence length="162" mass="16932">MRDYQKYATIVAVFATVLYAALLVAGFGLISLATNLDVIADRSAGPLVGPTMAAVAVLLVLLMLILLGVNTPPDKQRVVVGFAVATGIAAYGLFIATGAILVAAGNGDPFGVLIFAWSMLASPFALSVGALAFIVALSYSILLASHYGEHGRPLWPWERRGE</sequence>
<dbReference type="Pfam" id="PF19616">
    <property type="entry name" value="DUF6121"/>
    <property type="match status" value="1"/>
</dbReference>
<dbReference type="EMBL" id="CP016282">
    <property type="protein sequence ID" value="ANP73943.1"/>
    <property type="molecule type" value="Genomic_DNA"/>
</dbReference>
<dbReference type="InterPro" id="IPR046124">
    <property type="entry name" value="DUF6121"/>
</dbReference>
<dbReference type="PATRIC" id="fig|670052.7.peg.3091"/>
<evidence type="ECO:0000256" key="1">
    <source>
        <dbReference type="SAM" id="Phobius"/>
    </source>
</evidence>
<dbReference type="Proteomes" id="UP000092582">
    <property type="component" value="Chromosome 1"/>
</dbReference>